<dbReference type="SUPFAM" id="SSF55781">
    <property type="entry name" value="GAF domain-like"/>
    <property type="match status" value="1"/>
</dbReference>
<keyword evidence="2" id="KW-0238">DNA-binding</keyword>
<dbReference type="InterPro" id="IPR036390">
    <property type="entry name" value="WH_DNA-bd_sf"/>
</dbReference>
<dbReference type="PANTHER" id="PTHR30136:SF23">
    <property type="entry name" value="DNA-BINDING TRANSCRIPTIONAL ACTIVATOR MHPR"/>
    <property type="match status" value="1"/>
</dbReference>
<proteinExistence type="predicted"/>
<keyword evidence="7" id="KW-1185">Reference proteome</keyword>
<dbReference type="Gene3D" id="3.30.450.40">
    <property type="match status" value="1"/>
</dbReference>
<dbReference type="Proteomes" id="UP001144205">
    <property type="component" value="Unassembled WGS sequence"/>
</dbReference>
<evidence type="ECO:0000256" key="2">
    <source>
        <dbReference type="ARBA" id="ARBA00023125"/>
    </source>
</evidence>
<dbReference type="SUPFAM" id="SSF46785">
    <property type="entry name" value="Winged helix' DNA-binding domain"/>
    <property type="match status" value="1"/>
</dbReference>
<dbReference type="Pfam" id="PF01614">
    <property type="entry name" value="IclR_C"/>
    <property type="match status" value="1"/>
</dbReference>
<dbReference type="EMBL" id="BROH01000001">
    <property type="protein sequence ID" value="GKY86836.1"/>
    <property type="molecule type" value="Genomic_DNA"/>
</dbReference>
<sequence length="275" mass="29790">MPLTSKNPEGHGRGVEALDSYRSVEALMRGLEVIDVLNRMGEQTIAGLAAATGHDRSTLYRTVATLVRAGFANFDAEVGRVSQGPRIAEIAAALRAEEAYMSSVQTVLDNMTRRSLWPGDFALIEGGDLVIKASSHRESPMTIYRRLVGQKRSITRSALGLCILAAMPDDQRAQLLTLLRRSGGPEAEDLAQQAVFAQRLEATRQQGFGLAVGLIDPRITGIALPVRLPGDRIGAVNLVVFSRVVRNAASARKVLPILRSCQQELEVVLQTRVPS</sequence>
<evidence type="ECO:0000313" key="6">
    <source>
        <dbReference type="EMBL" id="GKY86836.1"/>
    </source>
</evidence>
<dbReference type="InterPro" id="IPR014757">
    <property type="entry name" value="Tscrpt_reg_IclR_C"/>
</dbReference>
<dbReference type="RefSeq" id="WP_281840788.1">
    <property type="nucleotide sequence ID" value="NZ_BROH01000001.1"/>
</dbReference>
<evidence type="ECO:0000259" key="4">
    <source>
        <dbReference type="PROSITE" id="PS51077"/>
    </source>
</evidence>
<dbReference type="InterPro" id="IPR005471">
    <property type="entry name" value="Tscrpt_reg_IclR_N"/>
</dbReference>
<organism evidence="6 7">
    <name type="scientific">Sinisalibacter aestuarii</name>
    <dbReference type="NCBI Taxonomy" id="2949426"/>
    <lineage>
        <taxon>Bacteria</taxon>
        <taxon>Pseudomonadati</taxon>
        <taxon>Pseudomonadota</taxon>
        <taxon>Alphaproteobacteria</taxon>
        <taxon>Rhodobacterales</taxon>
        <taxon>Roseobacteraceae</taxon>
        <taxon>Sinisalibacter</taxon>
    </lineage>
</organism>
<dbReference type="Gene3D" id="1.10.10.10">
    <property type="entry name" value="Winged helix-like DNA-binding domain superfamily/Winged helix DNA-binding domain"/>
    <property type="match status" value="1"/>
</dbReference>
<dbReference type="PANTHER" id="PTHR30136">
    <property type="entry name" value="HELIX-TURN-HELIX TRANSCRIPTIONAL REGULATOR, ICLR FAMILY"/>
    <property type="match status" value="1"/>
</dbReference>
<dbReference type="InterPro" id="IPR036388">
    <property type="entry name" value="WH-like_DNA-bd_sf"/>
</dbReference>
<protein>
    <submittedName>
        <fullName evidence="6">IclR family transcriptional regulator</fullName>
    </submittedName>
</protein>
<gene>
    <name evidence="6" type="ORF">STA1M1_07050</name>
</gene>
<feature type="domain" description="HTH iclR-type" evidence="4">
    <location>
        <begin position="24"/>
        <end position="85"/>
    </location>
</feature>
<dbReference type="InterPro" id="IPR050707">
    <property type="entry name" value="HTH_MetabolicPath_Reg"/>
</dbReference>
<evidence type="ECO:0000313" key="7">
    <source>
        <dbReference type="Proteomes" id="UP001144205"/>
    </source>
</evidence>
<reference evidence="6" key="1">
    <citation type="journal article" date="2023" name="Int. J. Syst. Evol. Microbiol.">
        <title>Sinisalibacter aestuarii sp. nov., isolated from estuarine sediment of the Arakawa River.</title>
        <authorList>
            <person name="Arafat S.T."/>
            <person name="Hirano S."/>
            <person name="Sato A."/>
            <person name="Takeuchi K."/>
            <person name="Yasuda T."/>
            <person name="Terahara T."/>
            <person name="Hamada M."/>
            <person name="Kobayashi T."/>
        </authorList>
    </citation>
    <scope>NUCLEOTIDE SEQUENCE</scope>
    <source>
        <strain evidence="6">B-399</strain>
    </source>
</reference>
<keyword evidence="3" id="KW-0804">Transcription</keyword>
<comment type="caution">
    <text evidence="6">The sequence shown here is derived from an EMBL/GenBank/DDBJ whole genome shotgun (WGS) entry which is preliminary data.</text>
</comment>
<dbReference type="InterPro" id="IPR029016">
    <property type="entry name" value="GAF-like_dom_sf"/>
</dbReference>
<name>A0ABQ5LPF2_9RHOB</name>
<evidence type="ECO:0000256" key="1">
    <source>
        <dbReference type="ARBA" id="ARBA00023015"/>
    </source>
</evidence>
<dbReference type="PROSITE" id="PS51078">
    <property type="entry name" value="ICLR_ED"/>
    <property type="match status" value="1"/>
</dbReference>
<dbReference type="PROSITE" id="PS51077">
    <property type="entry name" value="HTH_ICLR"/>
    <property type="match status" value="1"/>
</dbReference>
<accession>A0ABQ5LPF2</accession>
<dbReference type="SMART" id="SM00346">
    <property type="entry name" value="HTH_ICLR"/>
    <property type="match status" value="1"/>
</dbReference>
<evidence type="ECO:0000259" key="5">
    <source>
        <dbReference type="PROSITE" id="PS51078"/>
    </source>
</evidence>
<feature type="domain" description="IclR-ED" evidence="5">
    <location>
        <begin position="86"/>
        <end position="271"/>
    </location>
</feature>
<keyword evidence="1" id="KW-0805">Transcription regulation</keyword>
<evidence type="ECO:0000256" key="3">
    <source>
        <dbReference type="ARBA" id="ARBA00023163"/>
    </source>
</evidence>
<dbReference type="Pfam" id="PF09339">
    <property type="entry name" value="HTH_IclR"/>
    <property type="match status" value="1"/>
</dbReference>